<evidence type="ECO:0000256" key="3">
    <source>
        <dbReference type="ARBA" id="ARBA00022737"/>
    </source>
</evidence>
<proteinExistence type="predicted"/>
<keyword evidence="2" id="KW-0853">WD repeat</keyword>
<accession>A0A1B6MMV9</accession>
<dbReference type="EMBL" id="GEBQ01002689">
    <property type="protein sequence ID" value="JAT37288.1"/>
    <property type="molecule type" value="Transcribed_RNA"/>
</dbReference>
<feature type="compositionally biased region" description="Basic and acidic residues" evidence="5">
    <location>
        <begin position="89"/>
        <end position="122"/>
    </location>
</feature>
<dbReference type="GO" id="GO:0036156">
    <property type="term" value="C:inner dynein arm"/>
    <property type="evidence" value="ECO:0007669"/>
    <property type="project" value="TreeGrafter"/>
</dbReference>
<sequence>GIVAVAYANEIPCLMKELEFDSDQTDYEEEKTDEEGEAGDEPDLGAGARDWLEDERRERESTSENTELFDRAIKRLRDIETAKTVWDTKIQEGEDETRKPLDDLESIKLSEVYEYREYKEPEPEPEGEDEGEEGVTTEVSEAQEEGEEGEEKEETFGTLGKEDTVSPKTSKASFREQLEADIQEPLVEIEPVSPLMEEEESSAVRDSGSAQLQPRDYSRSASEGRRTYSGDTTRKRSHHRKKHRKNVPLDGRRSQQVDRESMTTFVSTSLASSSLTELLKPDKYARDAQLFDEVTDEEEIKEKQDELPLLELNNPVLVWSFLDDLTPKLRLDSPYEVRTVSFSKHNGNLIAGGTSSGQIVLWDITGRIEELEKPEPLTQNQQKFRKRMEDLMNWRRDIRSKRRVRISAISNQMESHLDKITDLKWVGPSVVVTDTLDIIQNPSTEPNLQIITSSIYGDIKLWDLSSDPIKSEKKHLLQFKTKERFGRPASLDFGLSPFIKLYRRWKPSASLMSTYKTLPVLLTGIHSHTVPLKYVRLSSKHTGIKEVLEDRIEYKAVFGDSGQLPLQLYIGNLFGEAGTLMWEPPEMKPLEGENFTHTCHFWDSYHDGPIYRVSKHPFIPSICLTVGGHVFAIWHSANSEEPILTKRYYGVYVTDGIWSSLRPSLIRIARSDGVVEIWDIIIQNHAPATTIIVSGRVITNLSPPLLPEVKGLLGVADYNSAFRLFYIPQQFRIWTESELTRLKKFINREPERKKKMKEWSKWWRENNVNPDREEKKQAEEKKKLDEEVRLEKEKQEEARKKYNEEVYKWYMRRRGKPFMWKEEAEEKWREKQEEHMHEMVMAKKKIDRNEMEILMRPIVREERNEAQKHGKAQERLKQADTIFRQTVELIFPKSTRKMSILAKEEETFTEEFDKIIDYYCGENFEKLADEQEEIVQRSPWQFDFEWSELLDKYNTLRMLFNDRRRKRSKTLRWLRKKLREELLKEGRKVHIRKSHTARYQRRKIKRRHEHLDWLKQTYGDDYNVYWDTHHPCRRFADRKFRYPIEEGDSQFLGELSEPDVEDEEIPELFTEGRAKSSLEMITEAGIENIPEDIFTADLDATLITLESRKSLGKKSIPSLLDMSLKEKLDSSDKRESIKTTQLSQSEYLTVPTGQQSPQDDSDVSMVLDEMDDTSSLVDNQMQELDYIQQPIGTKIETLQTKKVASAAKRDFSEGIRIKVEESSSEDEEEEDDNDDDENNEMDDVIMDEYKDVEDQDEDEQDDDKDAQDEDEEEDVPIEEIEDR</sequence>
<feature type="compositionally biased region" description="Basic and acidic residues" evidence="5">
    <location>
        <begin position="250"/>
        <end position="261"/>
    </location>
</feature>
<feature type="compositionally biased region" description="Acidic residues" evidence="5">
    <location>
        <begin position="123"/>
        <end position="153"/>
    </location>
</feature>
<dbReference type="SUPFAM" id="SSF50978">
    <property type="entry name" value="WD40 repeat-like"/>
    <property type="match status" value="1"/>
</dbReference>
<feature type="region of interest" description="Disordered" evidence="5">
    <location>
        <begin position="17"/>
        <end position="66"/>
    </location>
</feature>
<feature type="region of interest" description="Disordered" evidence="5">
    <location>
        <begin position="84"/>
        <end position="261"/>
    </location>
</feature>
<evidence type="ECO:0000313" key="6">
    <source>
        <dbReference type="EMBL" id="JAT37288.1"/>
    </source>
</evidence>
<feature type="compositionally biased region" description="Basic and acidic residues" evidence="5">
    <location>
        <begin position="216"/>
        <end position="234"/>
    </location>
</feature>
<dbReference type="PANTHER" id="PTHR12442">
    <property type="entry name" value="DYNEIN INTERMEDIATE CHAIN"/>
    <property type="match status" value="1"/>
</dbReference>
<dbReference type="Gene3D" id="2.130.10.10">
    <property type="entry name" value="YVTN repeat-like/Quinoprotein amine dehydrogenase"/>
    <property type="match status" value="1"/>
</dbReference>
<evidence type="ECO:0000256" key="5">
    <source>
        <dbReference type="SAM" id="MobiDB-lite"/>
    </source>
</evidence>
<feature type="compositionally biased region" description="Acidic residues" evidence="5">
    <location>
        <begin position="1222"/>
        <end position="1283"/>
    </location>
</feature>
<dbReference type="GO" id="GO:0045504">
    <property type="term" value="F:dynein heavy chain binding"/>
    <property type="evidence" value="ECO:0007669"/>
    <property type="project" value="TreeGrafter"/>
</dbReference>
<gene>
    <name evidence="6" type="ORF">g.154</name>
</gene>
<dbReference type="GO" id="GO:0060294">
    <property type="term" value="P:cilium movement involved in cell motility"/>
    <property type="evidence" value="ECO:0007669"/>
    <property type="project" value="TreeGrafter"/>
</dbReference>
<keyword evidence="4" id="KW-0175">Coiled coil</keyword>
<dbReference type="GO" id="GO:0045503">
    <property type="term" value="F:dynein light chain binding"/>
    <property type="evidence" value="ECO:0007669"/>
    <property type="project" value="TreeGrafter"/>
</dbReference>
<dbReference type="InterPro" id="IPR036322">
    <property type="entry name" value="WD40_repeat_dom_sf"/>
</dbReference>
<feature type="compositionally biased region" description="Polar residues" evidence="5">
    <location>
        <begin position="1138"/>
        <end position="1158"/>
    </location>
</feature>
<feature type="region of interest" description="Disordered" evidence="5">
    <location>
        <begin position="1130"/>
        <end position="1162"/>
    </location>
</feature>
<name>A0A1B6MMV9_9HEMI</name>
<evidence type="ECO:0000256" key="2">
    <source>
        <dbReference type="ARBA" id="ARBA00022574"/>
    </source>
</evidence>
<dbReference type="PANTHER" id="PTHR12442:SF5">
    <property type="entry name" value="DYNEIN AXONEMAL INTERMEDIATE CHAIN 3"/>
    <property type="match status" value="1"/>
</dbReference>
<keyword evidence="1" id="KW-0963">Cytoplasm</keyword>
<feature type="compositionally biased region" description="Basic and acidic residues" evidence="5">
    <location>
        <begin position="1207"/>
        <end position="1221"/>
    </location>
</feature>
<feature type="non-terminal residue" evidence="6">
    <location>
        <position position="1"/>
    </location>
</feature>
<feature type="region of interest" description="Disordered" evidence="5">
    <location>
        <begin position="1200"/>
        <end position="1283"/>
    </location>
</feature>
<dbReference type="InterPro" id="IPR050687">
    <property type="entry name" value="Dynein_IC"/>
</dbReference>
<dbReference type="GO" id="GO:0036159">
    <property type="term" value="P:inner dynein arm assembly"/>
    <property type="evidence" value="ECO:0007669"/>
    <property type="project" value="TreeGrafter"/>
</dbReference>
<evidence type="ECO:0008006" key="7">
    <source>
        <dbReference type="Google" id="ProtNLM"/>
    </source>
</evidence>
<organism evidence="6">
    <name type="scientific">Graphocephala atropunctata</name>
    <dbReference type="NCBI Taxonomy" id="36148"/>
    <lineage>
        <taxon>Eukaryota</taxon>
        <taxon>Metazoa</taxon>
        <taxon>Ecdysozoa</taxon>
        <taxon>Arthropoda</taxon>
        <taxon>Hexapoda</taxon>
        <taxon>Insecta</taxon>
        <taxon>Pterygota</taxon>
        <taxon>Neoptera</taxon>
        <taxon>Paraneoptera</taxon>
        <taxon>Hemiptera</taxon>
        <taxon>Auchenorrhyncha</taxon>
        <taxon>Membracoidea</taxon>
        <taxon>Cicadellidae</taxon>
        <taxon>Cicadellinae</taxon>
        <taxon>Cicadellini</taxon>
        <taxon>Graphocephala</taxon>
    </lineage>
</organism>
<evidence type="ECO:0000256" key="1">
    <source>
        <dbReference type="ARBA" id="ARBA00022490"/>
    </source>
</evidence>
<evidence type="ECO:0000256" key="4">
    <source>
        <dbReference type="SAM" id="Coils"/>
    </source>
</evidence>
<protein>
    <recommendedName>
        <fullName evidence="7">WD repeat-containing protein 63</fullName>
    </recommendedName>
</protein>
<feature type="coiled-coil region" evidence="4">
    <location>
        <begin position="774"/>
        <end position="805"/>
    </location>
</feature>
<dbReference type="InterPro" id="IPR015943">
    <property type="entry name" value="WD40/YVTN_repeat-like_dom_sf"/>
</dbReference>
<feature type="compositionally biased region" description="Basic residues" evidence="5">
    <location>
        <begin position="235"/>
        <end position="246"/>
    </location>
</feature>
<feature type="compositionally biased region" description="Basic and acidic residues" evidence="5">
    <location>
        <begin position="50"/>
        <end position="66"/>
    </location>
</feature>
<reference evidence="6" key="1">
    <citation type="submission" date="2015-11" db="EMBL/GenBank/DDBJ databases">
        <title>De novo transcriptome assembly of four potential Pierce s Disease insect vectors from Arizona vineyards.</title>
        <authorList>
            <person name="Tassone E.E."/>
        </authorList>
    </citation>
    <scope>NUCLEOTIDE SEQUENCE</scope>
</reference>
<feature type="compositionally biased region" description="Acidic residues" evidence="5">
    <location>
        <begin position="20"/>
        <end position="43"/>
    </location>
</feature>
<keyword evidence="3" id="KW-0677">Repeat</keyword>